<keyword evidence="3" id="KW-1185">Reference proteome</keyword>
<evidence type="ECO:0000313" key="2">
    <source>
        <dbReference type="EMBL" id="VFT97952.1"/>
    </source>
</evidence>
<reference evidence="2 3" key="1">
    <citation type="submission" date="2019-03" db="EMBL/GenBank/DDBJ databases">
        <authorList>
            <person name="Gaulin E."/>
            <person name="Dumas B."/>
        </authorList>
    </citation>
    <scope>NUCLEOTIDE SEQUENCE [LARGE SCALE GENOMIC DNA]</scope>
    <source>
        <strain evidence="2">CBS 568.67</strain>
    </source>
</reference>
<dbReference type="OrthoDB" id="10005335at2759"/>
<sequence>MMVFVRKSFDWPDTFHSCVRQVAFPSIQHFRHVVAAVREKATFVGRDDQDRPVNDDTQPLPVLTFQGTTKLHGSNCAIVFPPEGGAPRTFHSRARQLTPRSDNLGFATYMTARHETLAALRRAM</sequence>
<protein>
    <submittedName>
        <fullName evidence="2">Aste57867_21280 protein</fullName>
    </submittedName>
</protein>
<organism evidence="2 3">
    <name type="scientific">Aphanomyces stellatus</name>
    <dbReference type="NCBI Taxonomy" id="120398"/>
    <lineage>
        <taxon>Eukaryota</taxon>
        <taxon>Sar</taxon>
        <taxon>Stramenopiles</taxon>
        <taxon>Oomycota</taxon>
        <taxon>Saprolegniomycetes</taxon>
        <taxon>Saprolegniales</taxon>
        <taxon>Verrucalvaceae</taxon>
        <taxon>Aphanomyces</taxon>
    </lineage>
</organism>
<dbReference type="EMBL" id="CAADRA010006992">
    <property type="protein sequence ID" value="VFT97952.1"/>
    <property type="molecule type" value="Genomic_DNA"/>
</dbReference>
<evidence type="ECO:0000313" key="1">
    <source>
        <dbReference type="EMBL" id="KAF0686932.1"/>
    </source>
</evidence>
<dbReference type="EMBL" id="VJMH01006966">
    <property type="protein sequence ID" value="KAF0686932.1"/>
    <property type="molecule type" value="Genomic_DNA"/>
</dbReference>
<gene>
    <name evidence="2" type="primary">Aste57867_21280</name>
    <name evidence="1" type="ORF">As57867_021211</name>
    <name evidence="2" type="ORF">ASTE57867_21280</name>
</gene>
<proteinExistence type="predicted"/>
<dbReference type="Proteomes" id="UP000332933">
    <property type="component" value="Unassembled WGS sequence"/>
</dbReference>
<evidence type="ECO:0000313" key="3">
    <source>
        <dbReference type="Proteomes" id="UP000332933"/>
    </source>
</evidence>
<dbReference type="AlphaFoldDB" id="A0A485LH31"/>
<name>A0A485LH31_9STRA</name>
<accession>A0A485LH31</accession>
<reference evidence="1" key="2">
    <citation type="submission" date="2019-06" db="EMBL/GenBank/DDBJ databases">
        <title>Genomics analysis of Aphanomyces spp. identifies a new class of oomycete effector associated with host adaptation.</title>
        <authorList>
            <person name="Gaulin E."/>
        </authorList>
    </citation>
    <scope>NUCLEOTIDE SEQUENCE</scope>
    <source>
        <strain evidence="1">CBS 578.67</strain>
    </source>
</reference>